<dbReference type="GO" id="GO:0016616">
    <property type="term" value="F:oxidoreductase activity, acting on the CH-OH group of donors, NAD or NADP as acceptor"/>
    <property type="evidence" value="ECO:0007669"/>
    <property type="project" value="UniProtKB-ARBA"/>
</dbReference>
<dbReference type="SMART" id="SM00822">
    <property type="entry name" value="PKS_KR"/>
    <property type="match status" value="1"/>
</dbReference>
<protein>
    <submittedName>
        <fullName evidence="5">Oxidoreductase/short-chain dehydrogenase/reductase SDR</fullName>
    </submittedName>
</protein>
<dbReference type="PRINTS" id="PR00080">
    <property type="entry name" value="SDRFAMILY"/>
</dbReference>
<name>A0A0D6P6S3_9PROT</name>
<dbReference type="RefSeq" id="WP_048860813.1">
    <property type="nucleotide sequence ID" value="NZ_BANB01000186.1"/>
</dbReference>
<dbReference type="GO" id="GO:0048038">
    <property type="term" value="F:quinone binding"/>
    <property type="evidence" value="ECO:0007669"/>
    <property type="project" value="TreeGrafter"/>
</dbReference>
<comment type="caution">
    <text evidence="5">The sequence shown here is derived from an EMBL/GenBank/DDBJ whole genome shotgun (WGS) entry which is preliminary data.</text>
</comment>
<dbReference type="PRINTS" id="PR00081">
    <property type="entry name" value="GDHRDH"/>
</dbReference>
<reference evidence="5 6" key="1">
    <citation type="submission" date="2012-11" db="EMBL/GenBank/DDBJ databases">
        <title>Whole genome sequence of Acidisphaera rubrifaciens HS-AP3.</title>
        <authorList>
            <person name="Azuma Y."/>
            <person name="Higashiura N."/>
            <person name="Hirakawa H."/>
            <person name="Matsushita K."/>
        </authorList>
    </citation>
    <scope>NUCLEOTIDE SEQUENCE [LARGE SCALE GENOMIC DNA]</scope>
    <source>
        <strain evidence="5 6">HS-AP3</strain>
    </source>
</reference>
<dbReference type="PANTHER" id="PTHR42760">
    <property type="entry name" value="SHORT-CHAIN DEHYDROGENASES/REDUCTASES FAMILY MEMBER"/>
    <property type="match status" value="1"/>
</dbReference>
<feature type="domain" description="Ketoreductase" evidence="4">
    <location>
        <begin position="6"/>
        <end position="183"/>
    </location>
</feature>
<dbReference type="AlphaFoldDB" id="A0A0D6P6S3"/>
<dbReference type="PANTHER" id="PTHR42760:SF133">
    <property type="entry name" value="3-OXOACYL-[ACYL-CARRIER-PROTEIN] REDUCTASE"/>
    <property type="match status" value="1"/>
</dbReference>
<dbReference type="SUPFAM" id="SSF51735">
    <property type="entry name" value="NAD(P)-binding Rossmann-fold domains"/>
    <property type="match status" value="1"/>
</dbReference>
<gene>
    <name evidence="5" type="ORF">Asru_0186_02</name>
</gene>
<proteinExistence type="inferred from homology"/>
<dbReference type="InterPro" id="IPR057326">
    <property type="entry name" value="KR_dom"/>
</dbReference>
<dbReference type="OrthoDB" id="154414at2"/>
<dbReference type="InterPro" id="IPR036291">
    <property type="entry name" value="NAD(P)-bd_dom_sf"/>
</dbReference>
<evidence type="ECO:0000313" key="5">
    <source>
        <dbReference type="EMBL" id="GAN76898.1"/>
    </source>
</evidence>
<dbReference type="CDD" id="cd05233">
    <property type="entry name" value="SDR_c"/>
    <property type="match status" value="1"/>
</dbReference>
<dbReference type="GO" id="GO:0006633">
    <property type="term" value="P:fatty acid biosynthetic process"/>
    <property type="evidence" value="ECO:0007669"/>
    <property type="project" value="TreeGrafter"/>
</dbReference>
<dbReference type="FunFam" id="3.40.50.720:FF:000084">
    <property type="entry name" value="Short-chain dehydrogenase reductase"/>
    <property type="match status" value="1"/>
</dbReference>
<evidence type="ECO:0000259" key="4">
    <source>
        <dbReference type="SMART" id="SM00822"/>
    </source>
</evidence>
<dbReference type="Gene3D" id="3.40.50.720">
    <property type="entry name" value="NAD(P)-binding Rossmann-like Domain"/>
    <property type="match status" value="1"/>
</dbReference>
<dbReference type="Pfam" id="PF00106">
    <property type="entry name" value="adh_short"/>
    <property type="match status" value="1"/>
</dbReference>
<evidence type="ECO:0000256" key="2">
    <source>
        <dbReference type="ARBA" id="ARBA00023002"/>
    </source>
</evidence>
<comment type="similarity">
    <text evidence="1 3">Belongs to the short-chain dehydrogenases/reductases (SDR) family.</text>
</comment>
<evidence type="ECO:0000313" key="6">
    <source>
        <dbReference type="Proteomes" id="UP000032680"/>
    </source>
</evidence>
<dbReference type="EMBL" id="BANB01000186">
    <property type="protein sequence ID" value="GAN76898.1"/>
    <property type="molecule type" value="Genomic_DNA"/>
</dbReference>
<evidence type="ECO:0000256" key="3">
    <source>
        <dbReference type="RuleBase" id="RU000363"/>
    </source>
</evidence>
<dbReference type="InterPro" id="IPR002347">
    <property type="entry name" value="SDR_fam"/>
</dbReference>
<sequence>MRFDKRVAVVTGGSQGIGEAAARVLAREGASVAVLASSSVEKAQRVAASLPGQARAYAADVRDGAALRRVIDAVCRDYGRIDILVNSAGVFYPTPVGETDDDAYDRTMDINVKGTWNAISAVAATMKAARYGRIVNVASVCGMTALGGYAVYSASKAAVIMMTRALTQELSPHGINVNVVAPGNTETPMNHDIRTKPELKPFLDAMAARTPSGQTYSSAEDIANIIAFLASDAARAMHGSCVLADEGFSSVL</sequence>
<accession>A0A0D6P6S3</accession>
<keyword evidence="2" id="KW-0560">Oxidoreductase</keyword>
<evidence type="ECO:0000256" key="1">
    <source>
        <dbReference type="ARBA" id="ARBA00006484"/>
    </source>
</evidence>
<organism evidence="5 6">
    <name type="scientific">Acidisphaera rubrifaciens HS-AP3</name>
    <dbReference type="NCBI Taxonomy" id="1231350"/>
    <lineage>
        <taxon>Bacteria</taxon>
        <taxon>Pseudomonadati</taxon>
        <taxon>Pseudomonadota</taxon>
        <taxon>Alphaproteobacteria</taxon>
        <taxon>Acetobacterales</taxon>
        <taxon>Acetobacteraceae</taxon>
        <taxon>Acidisphaera</taxon>
    </lineage>
</organism>
<keyword evidence="6" id="KW-1185">Reference proteome</keyword>
<dbReference type="Proteomes" id="UP000032680">
    <property type="component" value="Unassembled WGS sequence"/>
</dbReference>